<dbReference type="Gene3D" id="2.40.50.100">
    <property type="match status" value="1"/>
</dbReference>
<dbReference type="Gene3D" id="2.40.420.20">
    <property type="match status" value="1"/>
</dbReference>
<proteinExistence type="predicted"/>
<evidence type="ECO:0000256" key="1">
    <source>
        <dbReference type="ARBA" id="ARBA00004196"/>
    </source>
</evidence>
<organism evidence="5">
    <name type="scientific">Prevotella sp. GTC17253</name>
    <dbReference type="NCBI Taxonomy" id="3236793"/>
    <lineage>
        <taxon>Bacteria</taxon>
        <taxon>Pseudomonadati</taxon>
        <taxon>Bacteroidota</taxon>
        <taxon>Bacteroidia</taxon>
        <taxon>Bacteroidales</taxon>
        <taxon>Prevotellaceae</taxon>
        <taxon>Prevotella</taxon>
    </lineage>
</organism>
<dbReference type="PANTHER" id="PTHR32347">
    <property type="entry name" value="EFFLUX SYSTEM COMPONENT YKNX-RELATED"/>
    <property type="match status" value="1"/>
</dbReference>
<dbReference type="InterPro" id="IPR050465">
    <property type="entry name" value="UPF0194_transport"/>
</dbReference>
<dbReference type="SUPFAM" id="SSF111369">
    <property type="entry name" value="HlyD-like secretion proteins"/>
    <property type="match status" value="1"/>
</dbReference>
<dbReference type="PANTHER" id="PTHR32347:SF14">
    <property type="entry name" value="EFFLUX SYSTEM COMPONENT YKNX-RELATED"/>
    <property type="match status" value="1"/>
</dbReference>
<sequence>MDREITTQQKRRRLLMRLAKVGGAVGCLVVALLIVRSRLTPHVAGHTLVLARVDRGDVAASVSASGKVVPMFEEIINSPISSRILKVYKRAGDQVEAGTPLMLLDLHVAETEYQRAQDDAQMRQARLSQLRVNQQTALSNQEMEIRVARMKMNRLEAELRAEQHLDSIGSSTRDNVERKRMEYHVARLQLQQQERQLANTHRIQRAEMRAQQLDVAMQHRSMAENRRTLEDARIHSPRRATLTYIQTQVGTQIGQGQQVAVIADMDHFKINAEIAADYADQLTIGGKANIKIGSSVCTGIISSIAPQAQNGIVQFTIELNTPPRKLRLRPGLVADVFVMTATHPATLRLPNGNYYHGAGEYILYVKEDEDRLVARQVRLGDGNFDFVEVKSGLQLGESVVTSDLSQYKNNVLKIKRQ</sequence>
<reference evidence="5" key="1">
    <citation type="submission" date="2024-07" db="EMBL/GenBank/DDBJ databases">
        <title>Complete genome sequence of Prevotella sp. YM-2024 GTC17253.</title>
        <authorList>
            <person name="Hayashi M."/>
            <person name="Muto Y."/>
            <person name="Tanaka K."/>
            <person name="Niwa H."/>
        </authorList>
    </citation>
    <scope>NUCLEOTIDE SEQUENCE</scope>
    <source>
        <strain evidence="5">GTC17253</strain>
    </source>
</reference>
<feature type="coiled-coil region" evidence="3">
    <location>
        <begin position="138"/>
        <end position="196"/>
    </location>
</feature>
<accession>A0AB33IWC2</accession>
<keyword evidence="4" id="KW-1133">Transmembrane helix</keyword>
<evidence type="ECO:0000256" key="3">
    <source>
        <dbReference type="SAM" id="Coils"/>
    </source>
</evidence>
<keyword evidence="4" id="KW-0812">Transmembrane</keyword>
<dbReference type="Gene3D" id="2.40.30.170">
    <property type="match status" value="1"/>
</dbReference>
<evidence type="ECO:0000313" key="5">
    <source>
        <dbReference type="EMBL" id="BFO72231.1"/>
    </source>
</evidence>
<dbReference type="GO" id="GO:0030313">
    <property type="term" value="C:cell envelope"/>
    <property type="evidence" value="ECO:0007669"/>
    <property type="project" value="UniProtKB-SubCell"/>
</dbReference>
<dbReference type="AlphaFoldDB" id="A0AB33IWC2"/>
<dbReference type="EMBL" id="AP035785">
    <property type="protein sequence ID" value="BFO72231.1"/>
    <property type="molecule type" value="Genomic_DNA"/>
</dbReference>
<evidence type="ECO:0000256" key="2">
    <source>
        <dbReference type="ARBA" id="ARBA00023054"/>
    </source>
</evidence>
<keyword evidence="2 3" id="KW-0175">Coiled coil</keyword>
<comment type="subcellular location">
    <subcellularLocation>
        <location evidence="1">Cell envelope</location>
    </subcellularLocation>
</comment>
<protein>
    <submittedName>
        <fullName evidence="5">Efflux RND transporter periplasmic adaptor subunit</fullName>
    </submittedName>
</protein>
<name>A0AB33IWC2_9BACT</name>
<feature type="transmembrane region" description="Helical" evidence="4">
    <location>
        <begin position="21"/>
        <end position="39"/>
    </location>
</feature>
<gene>
    <name evidence="5" type="ORF">GTC17253_21970</name>
</gene>
<keyword evidence="4" id="KW-0472">Membrane</keyword>
<evidence type="ECO:0000256" key="4">
    <source>
        <dbReference type="SAM" id="Phobius"/>
    </source>
</evidence>